<evidence type="ECO:0000256" key="8">
    <source>
        <dbReference type="ARBA" id="ARBA00023136"/>
    </source>
</evidence>
<dbReference type="PANTHER" id="PTHR30413">
    <property type="entry name" value="INNER MEMBRANE TRANSPORT PERMEASE"/>
    <property type="match status" value="1"/>
</dbReference>
<keyword evidence="3 9" id="KW-0813">Transport</keyword>
<feature type="transmembrane region" description="Helical" evidence="9">
    <location>
        <begin position="160"/>
        <end position="184"/>
    </location>
</feature>
<dbReference type="RefSeq" id="WP_009197394.1">
    <property type="nucleotide sequence ID" value="NZ_AODQ01000176.1"/>
</dbReference>
<dbReference type="Pfam" id="PF01061">
    <property type="entry name" value="ABC2_membrane"/>
    <property type="match status" value="1"/>
</dbReference>
<dbReference type="GO" id="GO:0140359">
    <property type="term" value="F:ABC-type transporter activity"/>
    <property type="evidence" value="ECO:0007669"/>
    <property type="project" value="InterPro"/>
</dbReference>
<evidence type="ECO:0000256" key="7">
    <source>
        <dbReference type="ARBA" id="ARBA00022989"/>
    </source>
</evidence>
<dbReference type="InterPro" id="IPR000412">
    <property type="entry name" value="ABC_2_transport"/>
</dbReference>
<dbReference type="eggNOG" id="COG1682">
    <property type="taxonomic scope" value="Bacteria"/>
</dbReference>
<evidence type="ECO:0000256" key="6">
    <source>
        <dbReference type="ARBA" id="ARBA00022692"/>
    </source>
</evidence>
<feature type="transmembrane region" description="Helical" evidence="9">
    <location>
        <begin position="40"/>
        <end position="61"/>
    </location>
</feature>
<dbReference type="InterPro" id="IPR013525">
    <property type="entry name" value="ABC2_TM"/>
</dbReference>
<keyword evidence="12" id="KW-1185">Reference proteome</keyword>
<evidence type="ECO:0000256" key="5">
    <source>
        <dbReference type="ARBA" id="ARBA00022519"/>
    </source>
</evidence>
<evidence type="ECO:0000256" key="1">
    <source>
        <dbReference type="ARBA" id="ARBA00004429"/>
    </source>
</evidence>
<dbReference type="AlphaFoldDB" id="M7N0M6"/>
<keyword evidence="8 9" id="KW-0472">Membrane</keyword>
<dbReference type="EMBL" id="AODQ01000176">
    <property type="protein sequence ID" value="EMR00857.1"/>
    <property type="molecule type" value="Genomic_DNA"/>
</dbReference>
<evidence type="ECO:0000313" key="12">
    <source>
        <dbReference type="Proteomes" id="UP000011910"/>
    </source>
</evidence>
<organism evidence="11 12">
    <name type="scientific">Cesiribacter andamanensis AMV16</name>
    <dbReference type="NCBI Taxonomy" id="1279009"/>
    <lineage>
        <taxon>Bacteria</taxon>
        <taxon>Pseudomonadati</taxon>
        <taxon>Bacteroidota</taxon>
        <taxon>Cytophagia</taxon>
        <taxon>Cytophagales</taxon>
        <taxon>Cesiribacteraceae</taxon>
        <taxon>Cesiribacter</taxon>
    </lineage>
</organism>
<dbReference type="PROSITE" id="PS51012">
    <property type="entry name" value="ABC_TM2"/>
    <property type="match status" value="1"/>
</dbReference>
<evidence type="ECO:0000256" key="3">
    <source>
        <dbReference type="ARBA" id="ARBA00022448"/>
    </source>
</evidence>
<proteinExistence type="inferred from homology"/>
<comment type="caution">
    <text evidence="11">The sequence shown here is derived from an EMBL/GenBank/DDBJ whole genome shotgun (WGS) entry which is preliminary data.</text>
</comment>
<protein>
    <recommendedName>
        <fullName evidence="9">Transport permease protein</fullName>
    </recommendedName>
</protein>
<evidence type="ECO:0000259" key="10">
    <source>
        <dbReference type="PROSITE" id="PS51012"/>
    </source>
</evidence>
<accession>M7N0M6</accession>
<feature type="transmembrane region" description="Helical" evidence="9">
    <location>
        <begin position="98"/>
        <end position="117"/>
    </location>
</feature>
<comment type="subcellular location">
    <subcellularLocation>
        <location evidence="1">Cell inner membrane</location>
        <topology evidence="1">Multi-pass membrane protein</topology>
    </subcellularLocation>
    <subcellularLocation>
        <location evidence="9">Cell membrane</location>
        <topology evidence="9">Multi-pass membrane protein</topology>
    </subcellularLocation>
</comment>
<evidence type="ECO:0000313" key="11">
    <source>
        <dbReference type="EMBL" id="EMR00857.1"/>
    </source>
</evidence>
<dbReference type="PANTHER" id="PTHR30413:SF8">
    <property type="entry name" value="TRANSPORT PERMEASE PROTEIN"/>
    <property type="match status" value="1"/>
</dbReference>
<gene>
    <name evidence="11" type="ORF">ADICEAN_04019</name>
</gene>
<evidence type="ECO:0000256" key="9">
    <source>
        <dbReference type="RuleBase" id="RU361157"/>
    </source>
</evidence>
<evidence type="ECO:0000256" key="2">
    <source>
        <dbReference type="ARBA" id="ARBA00007783"/>
    </source>
</evidence>
<feature type="transmembrane region" description="Helical" evidence="9">
    <location>
        <begin position="129"/>
        <end position="153"/>
    </location>
</feature>
<keyword evidence="4 9" id="KW-1003">Cell membrane</keyword>
<evidence type="ECO:0000256" key="4">
    <source>
        <dbReference type="ARBA" id="ARBA00022475"/>
    </source>
</evidence>
<name>M7N0M6_9BACT</name>
<keyword evidence="7 9" id="KW-1133">Transmembrane helix</keyword>
<keyword evidence="6 9" id="KW-0812">Transmembrane</keyword>
<dbReference type="PRINTS" id="PR00164">
    <property type="entry name" value="ABC2TRNSPORT"/>
</dbReference>
<dbReference type="InterPro" id="IPR047817">
    <property type="entry name" value="ABC2_TM_bact-type"/>
</dbReference>
<feature type="domain" description="ABC transmembrane type-2" evidence="10">
    <location>
        <begin position="14"/>
        <end position="240"/>
    </location>
</feature>
<dbReference type="STRING" id="1279009.ADICEAN_04019"/>
<dbReference type="Proteomes" id="UP000011910">
    <property type="component" value="Unassembled WGS sequence"/>
</dbReference>
<reference evidence="11 12" key="1">
    <citation type="journal article" date="2013" name="Genome Announc.">
        <title>Draft Genome Sequence of Cesiribacter andamanensis Strain AMV16T, Isolated from a Soil Sample from a Mud Volcano in the Andaman Islands, India.</title>
        <authorList>
            <person name="Shivaji S."/>
            <person name="Ara S."/>
            <person name="Begum Z."/>
            <person name="Srinivas T.N."/>
            <person name="Singh A."/>
            <person name="Kumar Pinnaka A."/>
        </authorList>
    </citation>
    <scope>NUCLEOTIDE SEQUENCE [LARGE SCALE GENOMIC DNA]</scope>
    <source>
        <strain evidence="11 12">AMV16</strain>
    </source>
</reference>
<dbReference type="GO" id="GO:0043190">
    <property type="term" value="C:ATP-binding cassette (ABC) transporter complex"/>
    <property type="evidence" value="ECO:0007669"/>
    <property type="project" value="InterPro"/>
</dbReference>
<feature type="transmembrane region" description="Helical" evidence="9">
    <location>
        <begin position="12"/>
        <end position="34"/>
    </location>
</feature>
<feature type="transmembrane region" description="Helical" evidence="9">
    <location>
        <begin position="219"/>
        <end position="237"/>
    </location>
</feature>
<keyword evidence="5" id="KW-0997">Cell inner membrane</keyword>
<comment type="similarity">
    <text evidence="2 9">Belongs to the ABC-2 integral membrane protein family.</text>
</comment>
<dbReference type="GO" id="GO:0015920">
    <property type="term" value="P:lipopolysaccharide transport"/>
    <property type="evidence" value="ECO:0007669"/>
    <property type="project" value="TreeGrafter"/>
</dbReference>
<dbReference type="PATRIC" id="fig|1279009.4.peg.4051"/>
<sequence length="248" mass="28247">MRRDFLLNYQQTVLGPLWILFQPILTLVTFVLVFDKLVGIPTGTIPPVLFYLAGIVLWNFFNDSFLGTSFTFRENAQIFSKVYFPRLVVPLSVMSTHFFRFLMQLVLLLIVLLWYWVVEGVPVSVNAWLLFFPLSVLLIGCIGLSLGLIFSVLTAKYRDLVNLVHLGVRLMMFLTPVIYPVAIIPKDVQWLVQLNPLTPLFEVFRYGLLGDGTFGVGQLLYSTLFALVLVVVSFMIFNKQGDKLIDVV</sequence>